<evidence type="ECO:0000256" key="2">
    <source>
        <dbReference type="SAM" id="SignalP"/>
    </source>
</evidence>
<dbReference type="Gene3D" id="2.40.40.10">
    <property type="entry name" value="RlpA-like domain"/>
    <property type="match status" value="1"/>
</dbReference>
<dbReference type="Gene3D" id="2.60.40.760">
    <property type="entry name" value="Expansin, cellulose-binding-like domain"/>
    <property type="match status" value="1"/>
</dbReference>
<proteinExistence type="predicted"/>
<keyword evidence="5" id="KW-1185">Reference proteome</keyword>
<dbReference type="Proteomes" id="UP000765845">
    <property type="component" value="Unassembled WGS sequence"/>
</dbReference>
<gene>
    <name evidence="4" type="ORF">HCU74_15110</name>
</gene>
<protein>
    <recommendedName>
        <fullName evidence="3">Barwin domain-containing protein</fullName>
    </recommendedName>
</protein>
<dbReference type="SUPFAM" id="SSF50685">
    <property type="entry name" value="Barwin-like endoglucanases"/>
    <property type="match status" value="1"/>
</dbReference>
<dbReference type="PANTHER" id="PTHR31836:SF21">
    <property type="entry name" value="EXPANSIN-LIKE PROTEIN 7"/>
    <property type="match status" value="1"/>
</dbReference>
<feature type="signal peptide" evidence="2">
    <location>
        <begin position="1"/>
        <end position="27"/>
    </location>
</feature>
<dbReference type="EMBL" id="JAAWWK010000005">
    <property type="protein sequence ID" value="NKI18740.1"/>
    <property type="molecule type" value="Genomic_DNA"/>
</dbReference>
<evidence type="ECO:0000259" key="3">
    <source>
        <dbReference type="Pfam" id="PF00967"/>
    </source>
</evidence>
<dbReference type="InterPro" id="IPR036749">
    <property type="entry name" value="Expansin_CBD_sf"/>
</dbReference>
<dbReference type="RefSeq" id="WP_168451250.1">
    <property type="nucleotide sequence ID" value="NZ_JAAWWK010000005.1"/>
</dbReference>
<evidence type="ECO:0000256" key="1">
    <source>
        <dbReference type="ARBA" id="ARBA00022729"/>
    </source>
</evidence>
<name>A0ABX1GHN8_9GAMM</name>
<feature type="chain" id="PRO_5045421693" description="Barwin domain-containing protein" evidence="2">
    <location>
        <begin position="28"/>
        <end position="225"/>
    </location>
</feature>
<dbReference type="InterPro" id="IPR036908">
    <property type="entry name" value="RlpA-like_sf"/>
</dbReference>
<accession>A0ABX1GHN8</accession>
<feature type="domain" description="Barwin" evidence="3">
    <location>
        <begin position="51"/>
        <end position="107"/>
    </location>
</feature>
<dbReference type="InterPro" id="IPR001153">
    <property type="entry name" value="Barwin_dom"/>
</dbReference>
<evidence type="ECO:0000313" key="4">
    <source>
        <dbReference type="EMBL" id="NKI18740.1"/>
    </source>
</evidence>
<organism evidence="4 5">
    <name type="scientific">Spongiibacter thalassae</name>
    <dbReference type="NCBI Taxonomy" id="2721624"/>
    <lineage>
        <taxon>Bacteria</taxon>
        <taxon>Pseudomonadati</taxon>
        <taxon>Pseudomonadota</taxon>
        <taxon>Gammaproteobacteria</taxon>
        <taxon>Cellvibrionales</taxon>
        <taxon>Spongiibacteraceae</taxon>
        <taxon>Spongiibacter</taxon>
    </lineage>
</organism>
<dbReference type="Pfam" id="PF00967">
    <property type="entry name" value="Barwin"/>
    <property type="match status" value="1"/>
</dbReference>
<dbReference type="CDD" id="cd22272">
    <property type="entry name" value="DPBB_EXLX1-like"/>
    <property type="match status" value="1"/>
</dbReference>
<comment type="caution">
    <text evidence="4">The sequence shown here is derived from an EMBL/GenBank/DDBJ whole genome shotgun (WGS) entry which is preliminary data.</text>
</comment>
<dbReference type="PANTHER" id="PTHR31836">
    <property type="match status" value="1"/>
</dbReference>
<dbReference type="SUPFAM" id="SSF49590">
    <property type="entry name" value="PHL pollen allergen"/>
    <property type="match status" value="1"/>
</dbReference>
<evidence type="ECO:0000313" key="5">
    <source>
        <dbReference type="Proteomes" id="UP000765845"/>
    </source>
</evidence>
<reference evidence="4 5" key="1">
    <citation type="submission" date="2020-04" db="EMBL/GenBank/DDBJ databases">
        <authorList>
            <person name="Yoon J."/>
        </authorList>
    </citation>
    <scope>NUCLEOTIDE SEQUENCE [LARGE SCALE GENOMIC DNA]</scope>
    <source>
        <strain evidence="4 5">KMU-166</strain>
    </source>
</reference>
<dbReference type="NCBIfam" id="NF041144">
    <property type="entry name" value="expansin_EXLX1"/>
    <property type="match status" value="1"/>
</dbReference>
<keyword evidence="1 2" id="KW-0732">Signal</keyword>
<sequence length="225" mass="24399">MRTRLSITGLTTLIASAALLADTSTHAGEGTHYDYQGGGHCSFPTPRHVMTAAMNATDYQGSAACGGLVVVTNTDNDLSVVVRIDDECPECAPGDIDLDRRAFTTIAPAVTGRIPIRWHYVSNDHGGKPTLYFKEGSSQWWTAVQVRNHRYPIAQLAYRSAGRGAYQPLPREPYNYFIAHSGMGRGPYDFRLTDFTGLTAELHGVTLQPGADVSPKQIVESDSAP</sequence>
<dbReference type="InterPro" id="IPR049818">
    <property type="entry name" value="Expansin_EXLX1-like"/>
</dbReference>
<dbReference type="InterPro" id="IPR051477">
    <property type="entry name" value="Expansin_CellWall"/>
</dbReference>